<dbReference type="PIRSF" id="PIRSF001439">
    <property type="entry name" value="CryM"/>
    <property type="match status" value="1"/>
</dbReference>
<dbReference type="PANTHER" id="PTHR13812:SF19">
    <property type="entry name" value="KETIMINE REDUCTASE MU-CRYSTALLIN"/>
    <property type="match status" value="1"/>
</dbReference>
<dbReference type="PANTHER" id="PTHR13812">
    <property type="entry name" value="KETIMINE REDUCTASE MU-CRYSTALLIN"/>
    <property type="match status" value="1"/>
</dbReference>
<reference evidence="1 2" key="1">
    <citation type="submission" date="2020-08" db="EMBL/GenBank/DDBJ databases">
        <authorList>
            <person name="Seo M.-J."/>
        </authorList>
    </citation>
    <scope>NUCLEOTIDE SEQUENCE [LARGE SCALE GENOMIC DNA]</scope>
    <source>
        <strain evidence="1 2">MBLA0160</strain>
    </source>
</reference>
<evidence type="ECO:0008006" key="3">
    <source>
        <dbReference type="Google" id="ProtNLM"/>
    </source>
</evidence>
<evidence type="ECO:0000313" key="2">
    <source>
        <dbReference type="Proteomes" id="UP000546257"/>
    </source>
</evidence>
<dbReference type="Pfam" id="PF02423">
    <property type="entry name" value="OCD_Mu_crystall"/>
    <property type="match status" value="1"/>
</dbReference>
<dbReference type="InterPro" id="IPR036291">
    <property type="entry name" value="NAD(P)-bd_dom_sf"/>
</dbReference>
<dbReference type="AlphaFoldDB" id="A0A7J9SI55"/>
<dbReference type="Proteomes" id="UP000546257">
    <property type="component" value="Unassembled WGS sequence"/>
</dbReference>
<evidence type="ECO:0000313" key="1">
    <source>
        <dbReference type="EMBL" id="MBB6646172.1"/>
    </source>
</evidence>
<sequence>MTEQQPVELRFCSQEEGIEAGLADMDRCVETIDYVFGLYNDGRVLMGNPGHDMHGHVTSFPGNLSNAEGLESGPDRRFSAMPAYVGGDIHEMGIKWYGSNITNPAERGLPRSIHTITLNDPLSGKPEFLIDGQVASAMRTGAVAGVGAARIQGDRATTATVIGPGVVGQTSALALDSALDSLETLRIFHPELWKAEAFEAEMAGDLDAEIDPISSPAEAVTGADVTVVAATGSPPPKIEGSWLQDDCLVVPLGDLRTDLSSFDEDLVFCDVRRNTLEFAAHMDWQVMNALAAAVDDGIGLDLEESDLRALHEVVGGEDTASTAGRSILYSPGLPMEDVAWTTRVYENAVEQDLGQTLTMFEEPYFSKPY</sequence>
<dbReference type="Gene3D" id="3.30.1780.10">
    <property type="entry name" value="ornithine cyclodeaminase, domain 1"/>
    <property type="match status" value="1"/>
</dbReference>
<keyword evidence="2" id="KW-1185">Reference proteome</keyword>
<dbReference type="InterPro" id="IPR003462">
    <property type="entry name" value="ODC_Mu_crystall"/>
</dbReference>
<dbReference type="GO" id="GO:0005737">
    <property type="term" value="C:cytoplasm"/>
    <property type="evidence" value="ECO:0007669"/>
    <property type="project" value="TreeGrafter"/>
</dbReference>
<dbReference type="SUPFAM" id="SSF51735">
    <property type="entry name" value="NAD(P)-binding Rossmann-fold domains"/>
    <property type="match status" value="1"/>
</dbReference>
<accession>A0A7J9SI55</accession>
<organism evidence="1 2">
    <name type="scientific">Halobellus ruber</name>
    <dbReference type="NCBI Taxonomy" id="2761102"/>
    <lineage>
        <taxon>Archaea</taxon>
        <taxon>Methanobacteriati</taxon>
        <taxon>Methanobacteriota</taxon>
        <taxon>Stenosarchaea group</taxon>
        <taxon>Halobacteria</taxon>
        <taxon>Halobacteriales</taxon>
        <taxon>Haloferacaceae</taxon>
        <taxon>Halobellus</taxon>
    </lineage>
</organism>
<name>A0A7J9SI55_9EURY</name>
<dbReference type="Gene3D" id="3.40.50.720">
    <property type="entry name" value="NAD(P)-binding Rossmann-like Domain"/>
    <property type="match status" value="1"/>
</dbReference>
<dbReference type="EMBL" id="JACKXD010000002">
    <property type="protein sequence ID" value="MBB6646172.1"/>
    <property type="molecule type" value="Genomic_DNA"/>
</dbReference>
<comment type="caution">
    <text evidence="1">The sequence shown here is derived from an EMBL/GenBank/DDBJ whole genome shotgun (WGS) entry which is preliminary data.</text>
</comment>
<gene>
    <name evidence="1" type="ORF">H5V44_07705</name>
</gene>
<proteinExistence type="predicted"/>
<protein>
    <recommendedName>
        <fullName evidence="3">Ornithine cyclodeaminase</fullName>
    </recommendedName>
</protein>
<dbReference type="RefSeq" id="WP_185192523.1">
    <property type="nucleotide sequence ID" value="NZ_JACKXD010000002.1"/>
</dbReference>
<dbReference type="InterPro" id="IPR023401">
    <property type="entry name" value="ODC_N"/>
</dbReference>